<evidence type="ECO:0000313" key="7">
    <source>
        <dbReference type="Proteomes" id="UP001175000"/>
    </source>
</evidence>
<dbReference type="Gene3D" id="3.40.395.10">
    <property type="entry name" value="Adenoviral Proteinase, Chain A"/>
    <property type="match status" value="1"/>
</dbReference>
<feature type="region of interest" description="Disordered" evidence="4">
    <location>
        <begin position="33"/>
        <end position="63"/>
    </location>
</feature>
<gene>
    <name evidence="6" type="ORF">B0T14DRAFT_126915</name>
</gene>
<dbReference type="Proteomes" id="UP001175000">
    <property type="component" value="Unassembled WGS sequence"/>
</dbReference>
<evidence type="ECO:0000256" key="2">
    <source>
        <dbReference type="ARBA" id="ARBA00022670"/>
    </source>
</evidence>
<dbReference type="GO" id="GO:0008234">
    <property type="term" value="F:cysteine-type peptidase activity"/>
    <property type="evidence" value="ECO:0007669"/>
    <property type="project" value="InterPro"/>
</dbReference>
<keyword evidence="3" id="KW-0378">Hydrolase</keyword>
<dbReference type="GO" id="GO:0006508">
    <property type="term" value="P:proteolysis"/>
    <property type="evidence" value="ECO:0007669"/>
    <property type="project" value="UniProtKB-KW"/>
</dbReference>
<sequence length="319" mass="36262">MSGKRCKYWSASYSLLLYRTLLIISQKKKKAETQLDAHPSPSLAKPVCDLTAESEDEPPSKRLKTDRIVSTLELSGGSTFAIDDHSLQRLQGSTWLNDQIVFGALRLIADVSDKGVLVAEPLSLSLRHDDRYQHDDRYNKVLLPMQIRQNHWVIGVYKQERVLVYDSLPTQCTEEEVSPLLHQFFSKTLQMDTHDYPDIWFTTPLRQRNDFDCGVMCIVAGFCEASDIAVPPEIDATVWRNILLRLLGPPDPPVDEYRDDLIELPKTKLQASESELPGISSGWLTTVSRSLSRQSRTIQMAVYSAELYLKIYPHLEGLI</sequence>
<evidence type="ECO:0000256" key="1">
    <source>
        <dbReference type="ARBA" id="ARBA00005234"/>
    </source>
</evidence>
<dbReference type="Pfam" id="PF02902">
    <property type="entry name" value="Peptidase_C48"/>
    <property type="match status" value="1"/>
</dbReference>
<dbReference type="InterPro" id="IPR003653">
    <property type="entry name" value="Peptidase_C48_C"/>
</dbReference>
<evidence type="ECO:0000259" key="5">
    <source>
        <dbReference type="Pfam" id="PF02902"/>
    </source>
</evidence>
<protein>
    <recommendedName>
        <fullName evidence="5">Ubiquitin-like protease family profile domain-containing protein</fullName>
    </recommendedName>
</protein>
<reference evidence="6" key="1">
    <citation type="submission" date="2023-06" db="EMBL/GenBank/DDBJ databases">
        <title>Genome-scale phylogeny and comparative genomics of the fungal order Sordariales.</title>
        <authorList>
            <consortium name="Lawrence Berkeley National Laboratory"/>
            <person name="Hensen N."/>
            <person name="Bonometti L."/>
            <person name="Westerberg I."/>
            <person name="Brannstrom I.O."/>
            <person name="Guillou S."/>
            <person name="Cros-Aarteil S."/>
            <person name="Calhoun S."/>
            <person name="Haridas S."/>
            <person name="Kuo A."/>
            <person name="Mondo S."/>
            <person name="Pangilinan J."/>
            <person name="Riley R."/>
            <person name="Labutti K."/>
            <person name="Andreopoulos B."/>
            <person name="Lipzen A."/>
            <person name="Chen C."/>
            <person name="Yanf M."/>
            <person name="Daum C."/>
            <person name="Ng V."/>
            <person name="Clum A."/>
            <person name="Steindorff A."/>
            <person name="Ohm R."/>
            <person name="Martin F."/>
            <person name="Silar P."/>
            <person name="Natvig D."/>
            <person name="Lalanne C."/>
            <person name="Gautier V."/>
            <person name="Ament-Velasquez S.L."/>
            <person name="Kruys A."/>
            <person name="Hutchinson M.I."/>
            <person name="Powell A.J."/>
            <person name="Barry K."/>
            <person name="Miller A.N."/>
            <person name="Grigoriev I.V."/>
            <person name="Debuchy R."/>
            <person name="Gladieux P."/>
            <person name="Thoren M.H."/>
            <person name="Johannesson H."/>
        </authorList>
    </citation>
    <scope>NUCLEOTIDE SEQUENCE</scope>
    <source>
        <strain evidence="6">CBS 606.72</strain>
    </source>
</reference>
<comment type="caution">
    <text evidence="6">The sequence shown here is derived from an EMBL/GenBank/DDBJ whole genome shotgun (WGS) entry which is preliminary data.</text>
</comment>
<organism evidence="6 7">
    <name type="scientific">Immersiella caudata</name>
    <dbReference type="NCBI Taxonomy" id="314043"/>
    <lineage>
        <taxon>Eukaryota</taxon>
        <taxon>Fungi</taxon>
        <taxon>Dikarya</taxon>
        <taxon>Ascomycota</taxon>
        <taxon>Pezizomycotina</taxon>
        <taxon>Sordariomycetes</taxon>
        <taxon>Sordariomycetidae</taxon>
        <taxon>Sordariales</taxon>
        <taxon>Lasiosphaeriaceae</taxon>
        <taxon>Immersiella</taxon>
    </lineage>
</organism>
<evidence type="ECO:0000256" key="4">
    <source>
        <dbReference type="SAM" id="MobiDB-lite"/>
    </source>
</evidence>
<dbReference type="AlphaFoldDB" id="A0AA40C743"/>
<dbReference type="GO" id="GO:0019783">
    <property type="term" value="F:ubiquitin-like protein peptidase activity"/>
    <property type="evidence" value="ECO:0007669"/>
    <property type="project" value="UniProtKB-ARBA"/>
</dbReference>
<dbReference type="InterPro" id="IPR038765">
    <property type="entry name" value="Papain-like_cys_pep_sf"/>
</dbReference>
<accession>A0AA40C743</accession>
<dbReference type="EMBL" id="JAULSU010000002">
    <property type="protein sequence ID" value="KAK0627079.1"/>
    <property type="molecule type" value="Genomic_DNA"/>
</dbReference>
<evidence type="ECO:0000313" key="6">
    <source>
        <dbReference type="EMBL" id="KAK0627079.1"/>
    </source>
</evidence>
<dbReference type="SUPFAM" id="SSF54001">
    <property type="entry name" value="Cysteine proteinases"/>
    <property type="match status" value="1"/>
</dbReference>
<keyword evidence="7" id="KW-1185">Reference proteome</keyword>
<feature type="domain" description="Ubiquitin-like protease family profile" evidence="5">
    <location>
        <begin position="141"/>
        <end position="216"/>
    </location>
</feature>
<keyword evidence="2" id="KW-0645">Protease</keyword>
<comment type="similarity">
    <text evidence="1">Belongs to the peptidase C48 family.</text>
</comment>
<name>A0AA40C743_9PEZI</name>
<proteinExistence type="inferred from homology"/>
<evidence type="ECO:0000256" key="3">
    <source>
        <dbReference type="ARBA" id="ARBA00022801"/>
    </source>
</evidence>